<dbReference type="PANTHER" id="PTHR44591">
    <property type="entry name" value="STRESS RESPONSE REGULATOR PROTEIN 1"/>
    <property type="match status" value="1"/>
</dbReference>
<keyword evidence="4" id="KW-0238">DNA-binding</keyword>
<evidence type="ECO:0000313" key="5">
    <source>
        <dbReference type="Proteomes" id="UP001258315"/>
    </source>
</evidence>
<evidence type="ECO:0000259" key="3">
    <source>
        <dbReference type="PROSITE" id="PS50110"/>
    </source>
</evidence>
<dbReference type="PANTHER" id="PTHR44591:SF3">
    <property type="entry name" value="RESPONSE REGULATORY DOMAIN-CONTAINING PROTEIN"/>
    <property type="match status" value="1"/>
</dbReference>
<comment type="caution">
    <text evidence="4">The sequence shown here is derived from an EMBL/GenBank/DDBJ whole genome shotgun (WGS) entry which is preliminary data.</text>
</comment>
<dbReference type="Gene3D" id="3.40.50.2300">
    <property type="match status" value="1"/>
</dbReference>
<protein>
    <submittedName>
        <fullName evidence="4">DNA-binding response OmpR family regulator</fullName>
    </submittedName>
</protein>
<accession>A0ABU3GZK7</accession>
<dbReference type="PROSITE" id="PS50110">
    <property type="entry name" value="RESPONSE_REGULATORY"/>
    <property type="match status" value="1"/>
</dbReference>
<proteinExistence type="predicted"/>
<name>A0ABU3GZK7_9SPHI</name>
<dbReference type="GO" id="GO:0003677">
    <property type="term" value="F:DNA binding"/>
    <property type="evidence" value="ECO:0007669"/>
    <property type="project" value="UniProtKB-KW"/>
</dbReference>
<evidence type="ECO:0000256" key="1">
    <source>
        <dbReference type="ARBA" id="ARBA00022553"/>
    </source>
</evidence>
<dbReference type="SMART" id="SM00448">
    <property type="entry name" value="REC"/>
    <property type="match status" value="1"/>
</dbReference>
<gene>
    <name evidence="4" type="ORF">QE417_004275</name>
</gene>
<sequence length="131" mass="14799">MGANHNNYMNNRILLVDDDKLTLNITTIILRKKGYEVETREYANGVLEQIEDFKPNLIILDAKLPDGDGRDICRHIKLSPHLQHIVVLMCSGLMDIMEAYNQQGPPDGILSKPFDMLQFINLIGNKLPLAA</sequence>
<dbReference type="Proteomes" id="UP001258315">
    <property type="component" value="Unassembled WGS sequence"/>
</dbReference>
<dbReference type="Pfam" id="PF00072">
    <property type="entry name" value="Response_reg"/>
    <property type="match status" value="1"/>
</dbReference>
<evidence type="ECO:0000313" key="4">
    <source>
        <dbReference type="EMBL" id="MDT3405203.1"/>
    </source>
</evidence>
<dbReference type="InterPro" id="IPR001789">
    <property type="entry name" value="Sig_transdc_resp-reg_receiver"/>
</dbReference>
<dbReference type="InterPro" id="IPR011006">
    <property type="entry name" value="CheY-like_superfamily"/>
</dbReference>
<evidence type="ECO:0000256" key="2">
    <source>
        <dbReference type="PROSITE-ProRule" id="PRU00169"/>
    </source>
</evidence>
<keyword evidence="5" id="KW-1185">Reference proteome</keyword>
<feature type="domain" description="Response regulatory" evidence="3">
    <location>
        <begin position="12"/>
        <end position="127"/>
    </location>
</feature>
<dbReference type="CDD" id="cd00156">
    <property type="entry name" value="REC"/>
    <property type="match status" value="1"/>
</dbReference>
<keyword evidence="1 2" id="KW-0597">Phosphoprotein</keyword>
<dbReference type="InterPro" id="IPR050595">
    <property type="entry name" value="Bact_response_regulator"/>
</dbReference>
<reference evidence="5" key="1">
    <citation type="submission" date="2023-07" db="EMBL/GenBank/DDBJ databases">
        <title>Functional and genomic diversity of the sorghum phyllosphere microbiome.</title>
        <authorList>
            <person name="Shade A."/>
        </authorList>
    </citation>
    <scope>NUCLEOTIDE SEQUENCE [LARGE SCALE GENOMIC DNA]</scope>
    <source>
        <strain evidence="5">SORGH_AS_0422</strain>
    </source>
</reference>
<feature type="modified residue" description="4-aspartylphosphate" evidence="2">
    <location>
        <position position="61"/>
    </location>
</feature>
<organism evidence="4 5">
    <name type="scientific">Mucilaginibacter terrae</name>
    <dbReference type="NCBI Taxonomy" id="1955052"/>
    <lineage>
        <taxon>Bacteria</taxon>
        <taxon>Pseudomonadati</taxon>
        <taxon>Bacteroidota</taxon>
        <taxon>Sphingobacteriia</taxon>
        <taxon>Sphingobacteriales</taxon>
        <taxon>Sphingobacteriaceae</taxon>
        <taxon>Mucilaginibacter</taxon>
    </lineage>
</organism>
<dbReference type="EMBL" id="JAVLVU010000001">
    <property type="protein sequence ID" value="MDT3405203.1"/>
    <property type="molecule type" value="Genomic_DNA"/>
</dbReference>
<dbReference type="SUPFAM" id="SSF52172">
    <property type="entry name" value="CheY-like"/>
    <property type="match status" value="1"/>
</dbReference>